<proteinExistence type="predicted"/>
<protein>
    <recommendedName>
        <fullName evidence="1">DUF7424 domain-containing protein</fullName>
    </recommendedName>
</protein>
<dbReference type="EMBL" id="MH709121">
    <property type="protein sequence ID" value="AXY86614.1"/>
    <property type="molecule type" value="Genomic_DNA"/>
</dbReference>
<gene>
    <name evidence="2" type="ORF">SeLz1_19</name>
</gene>
<dbReference type="Proteomes" id="UP000262650">
    <property type="component" value="Segment"/>
</dbReference>
<sequence length="217" mass="24619">MFLIRGFRKWIMTMIMVLALTSCRIFVTSVISVTDLWDPEIRTIPVNISADIDKCNKNILNQVVTDFQNFQTLQTVGCFDDNNHSLRPYWKTTIPLLRKGDEGKIPYLTASIYYSQNNSIIVTFNPSFFDKLRRNTQARDVEITRDVAISFQIVNNTKSPIRIATQGVFVNGSAVGNEMNIYEIRPGGKVWIRMSDVGVNSLVMEGIEPVGVLPARH</sequence>
<dbReference type="Pfam" id="PF24199">
    <property type="entry name" value="DUF7424"/>
    <property type="match status" value="1"/>
</dbReference>
<keyword evidence="3" id="KW-1185">Reference proteome</keyword>
<name>A0A385ISW4_9CAUD</name>
<evidence type="ECO:0000313" key="3">
    <source>
        <dbReference type="Proteomes" id="UP000262650"/>
    </source>
</evidence>
<accession>A0A385ISW4</accession>
<evidence type="ECO:0000259" key="1">
    <source>
        <dbReference type="Pfam" id="PF24199"/>
    </source>
</evidence>
<dbReference type="PROSITE" id="PS51257">
    <property type="entry name" value="PROKAR_LIPOPROTEIN"/>
    <property type="match status" value="1"/>
</dbReference>
<evidence type="ECO:0000313" key="2">
    <source>
        <dbReference type="EMBL" id="AXY86614.1"/>
    </source>
</evidence>
<organism evidence="2 3">
    <name type="scientific">Salmonella phage SenALZ1</name>
    <dbReference type="NCBI Taxonomy" id="2301647"/>
    <lineage>
        <taxon>Viruses</taxon>
        <taxon>Duplodnaviria</taxon>
        <taxon>Heunggongvirae</taxon>
        <taxon>Uroviricota</taxon>
        <taxon>Caudoviricetes</taxon>
        <taxon>Pantevenvirales</taxon>
        <taxon>Ackermannviridae</taxon>
        <taxon>Cvivirinae</taxon>
        <taxon>Kuttervirus</taxon>
        <taxon>Kuttervirus SenALZ1</taxon>
    </lineage>
</organism>
<dbReference type="InterPro" id="IPR055847">
    <property type="entry name" value="DUF7424"/>
</dbReference>
<feature type="domain" description="DUF7424" evidence="1">
    <location>
        <begin position="28"/>
        <end position="214"/>
    </location>
</feature>
<reference evidence="2 3" key="1">
    <citation type="submission" date="2018-08" db="EMBL/GenBank/DDBJ databases">
        <title>Characterization and complete genomic analysis of two Salmonella enterica phages SeLz-1 and SeSz-3, new members of the Cba120virus genus(SeLz-1).</title>
        <authorList>
            <person name="Chen L."/>
        </authorList>
    </citation>
    <scope>NUCLEOTIDE SEQUENCE [LARGE SCALE GENOMIC DNA]</scope>
</reference>